<reference evidence="2 3" key="1">
    <citation type="submission" date="2015-09" db="EMBL/GenBank/DDBJ databases">
        <title>Draft genome of the scarab beetle Oryctes borbonicus.</title>
        <authorList>
            <person name="Meyer J.M."/>
            <person name="Markov G.V."/>
            <person name="Baskaran P."/>
            <person name="Herrmann M."/>
            <person name="Sommer R.J."/>
            <person name="Roedelsperger C."/>
        </authorList>
    </citation>
    <scope>NUCLEOTIDE SEQUENCE [LARGE SCALE GENOMIC DNA]</scope>
    <source>
        <strain evidence="2">OB123</strain>
        <tissue evidence="2">Whole animal</tissue>
    </source>
</reference>
<protein>
    <recommendedName>
        <fullName evidence="1">GYF domain-containing protein</fullName>
    </recommendedName>
</protein>
<dbReference type="OrthoDB" id="331341at2759"/>
<evidence type="ECO:0000313" key="2">
    <source>
        <dbReference type="EMBL" id="KRT78238.1"/>
    </source>
</evidence>
<dbReference type="InterPro" id="IPR035445">
    <property type="entry name" value="GYF-like_dom_sf"/>
</dbReference>
<name>A0A0T6ATY0_9SCAR</name>
<dbReference type="SUPFAM" id="SSF55277">
    <property type="entry name" value="GYF domain"/>
    <property type="match status" value="1"/>
</dbReference>
<dbReference type="SMART" id="SM00444">
    <property type="entry name" value="GYF"/>
    <property type="match status" value="1"/>
</dbReference>
<organism evidence="2 3">
    <name type="scientific">Oryctes borbonicus</name>
    <dbReference type="NCBI Taxonomy" id="1629725"/>
    <lineage>
        <taxon>Eukaryota</taxon>
        <taxon>Metazoa</taxon>
        <taxon>Ecdysozoa</taxon>
        <taxon>Arthropoda</taxon>
        <taxon>Hexapoda</taxon>
        <taxon>Insecta</taxon>
        <taxon>Pterygota</taxon>
        <taxon>Neoptera</taxon>
        <taxon>Endopterygota</taxon>
        <taxon>Coleoptera</taxon>
        <taxon>Polyphaga</taxon>
        <taxon>Scarabaeiformia</taxon>
        <taxon>Scarabaeidae</taxon>
        <taxon>Dynastinae</taxon>
        <taxon>Oryctes</taxon>
    </lineage>
</organism>
<gene>
    <name evidence="2" type="ORF">AMK59_8547</name>
</gene>
<dbReference type="EMBL" id="LJIG01022883">
    <property type="protein sequence ID" value="KRT78238.1"/>
    <property type="molecule type" value="Genomic_DNA"/>
</dbReference>
<proteinExistence type="predicted"/>
<dbReference type="Gene3D" id="3.30.1490.40">
    <property type="match status" value="1"/>
</dbReference>
<sequence length="296" mass="34147">MRSKASLLKIPNTSLRALILGEEEGNIPEGENRMTAFNMQEEMELGHFDKQGHFIWKNEKEVRDNWLDNIDWQQIKTNAKITSDDVKGLGEDSNSDDEIFDEIATYKHIITYMKPTETITKALKRLGGNTENLSSIERLKRKKAGTLNSNEEVIELTELVNKALTSTGNMDIYEETYEQITGKIDKYNRKNKCKKVAADAELDMYADDFGSQEKQKLGGVVTTEDEKAASSSTEQKKLMWEFKWDQNKDDIDGPYTTEQMFKWANEGYFKTGVWVRKCGENTNFYTSNRIDFDLYL</sequence>
<dbReference type="GO" id="GO:0005682">
    <property type="term" value="C:U5 snRNP"/>
    <property type="evidence" value="ECO:0007669"/>
    <property type="project" value="InterPro"/>
</dbReference>
<dbReference type="AlphaFoldDB" id="A0A0T6ATY0"/>
<dbReference type="PROSITE" id="PS50829">
    <property type="entry name" value="GYF"/>
    <property type="match status" value="1"/>
</dbReference>
<comment type="caution">
    <text evidence="2">The sequence shown here is derived from an EMBL/GenBank/DDBJ whole genome shotgun (WGS) entry which is preliminary data.</text>
</comment>
<dbReference type="CDD" id="cd00072">
    <property type="entry name" value="GYF"/>
    <property type="match status" value="1"/>
</dbReference>
<dbReference type="Pfam" id="PF02213">
    <property type="entry name" value="GYF"/>
    <property type="match status" value="1"/>
</dbReference>
<dbReference type="PANTHER" id="PTHR13138">
    <property type="entry name" value="PROTEIN LIN1"/>
    <property type="match status" value="1"/>
</dbReference>
<dbReference type="InterPro" id="IPR039905">
    <property type="entry name" value="CD2BP2/Lin1"/>
</dbReference>
<dbReference type="Proteomes" id="UP000051574">
    <property type="component" value="Unassembled WGS sequence"/>
</dbReference>
<accession>A0A0T6ATY0</accession>
<dbReference type="PANTHER" id="PTHR13138:SF3">
    <property type="entry name" value="CD2 ANTIGEN CYTOPLASMIC TAIL-BINDING PROTEIN 2"/>
    <property type="match status" value="1"/>
</dbReference>
<feature type="domain" description="GYF" evidence="1">
    <location>
        <begin position="237"/>
        <end position="293"/>
    </location>
</feature>
<dbReference type="InterPro" id="IPR003169">
    <property type="entry name" value="GYF"/>
</dbReference>
<evidence type="ECO:0000313" key="3">
    <source>
        <dbReference type="Proteomes" id="UP000051574"/>
    </source>
</evidence>
<dbReference type="FunFam" id="3.30.1490.40:FF:000005">
    <property type="entry name" value="CD2 antigen cytoplasmic tail-binding protein 2"/>
    <property type="match status" value="1"/>
</dbReference>
<keyword evidence="3" id="KW-1185">Reference proteome</keyword>
<evidence type="ECO:0000259" key="1">
    <source>
        <dbReference type="PROSITE" id="PS50829"/>
    </source>
</evidence>